<dbReference type="EMBL" id="MU070737">
    <property type="protein sequence ID" value="KAF5826740.1"/>
    <property type="molecule type" value="Genomic_DNA"/>
</dbReference>
<dbReference type="InterPro" id="IPR000719">
    <property type="entry name" value="Prot_kinase_dom"/>
</dbReference>
<comment type="caution">
    <text evidence="7">The sequence shown here is derived from an EMBL/GenBank/DDBJ whole genome shotgun (WGS) entry which is preliminary data.</text>
</comment>
<evidence type="ECO:0000313" key="7">
    <source>
        <dbReference type="EMBL" id="KAF5826740.1"/>
    </source>
</evidence>
<dbReference type="Gene3D" id="1.10.510.10">
    <property type="entry name" value="Transferase(Phosphotransferase) domain 1"/>
    <property type="match status" value="1"/>
</dbReference>
<keyword evidence="8" id="KW-1185">Reference proteome</keyword>
<accession>A0ABQ7FWK7</accession>
<dbReference type="InterPro" id="IPR050339">
    <property type="entry name" value="CC_SR_Kinase"/>
</dbReference>
<keyword evidence="1" id="KW-0808">Transferase</keyword>
<dbReference type="Proteomes" id="UP000815325">
    <property type="component" value="Unassembled WGS sequence"/>
</dbReference>
<feature type="region of interest" description="Disordered" evidence="5">
    <location>
        <begin position="29"/>
        <end position="63"/>
    </location>
</feature>
<evidence type="ECO:0000256" key="3">
    <source>
        <dbReference type="ARBA" id="ARBA00022777"/>
    </source>
</evidence>
<reference evidence="7" key="1">
    <citation type="submission" date="2017-08" db="EMBL/GenBank/DDBJ databases">
        <authorList>
            <person name="Polle J.E."/>
            <person name="Barry K."/>
            <person name="Cushman J."/>
            <person name="Schmutz J."/>
            <person name="Tran D."/>
            <person name="Hathwaick L.T."/>
            <person name="Yim W.C."/>
            <person name="Jenkins J."/>
            <person name="Mckie-Krisberg Z.M."/>
            <person name="Prochnik S."/>
            <person name="Lindquist E."/>
            <person name="Dockter R.B."/>
            <person name="Adam C."/>
            <person name="Molina H."/>
            <person name="Bunkerborg J."/>
            <person name="Jin E."/>
            <person name="Buchheim M."/>
            <person name="Magnuson J."/>
        </authorList>
    </citation>
    <scope>NUCLEOTIDE SEQUENCE</scope>
    <source>
        <strain evidence="7">CCAP 19/18</strain>
    </source>
</reference>
<evidence type="ECO:0000256" key="4">
    <source>
        <dbReference type="ARBA" id="ARBA00022840"/>
    </source>
</evidence>
<evidence type="ECO:0000313" key="8">
    <source>
        <dbReference type="Proteomes" id="UP000815325"/>
    </source>
</evidence>
<dbReference type="Pfam" id="PF00069">
    <property type="entry name" value="Pkinase"/>
    <property type="match status" value="1"/>
</dbReference>
<dbReference type="PROSITE" id="PS50011">
    <property type="entry name" value="PROTEIN_KINASE_DOM"/>
    <property type="match status" value="1"/>
</dbReference>
<evidence type="ECO:0000259" key="6">
    <source>
        <dbReference type="PROSITE" id="PS50011"/>
    </source>
</evidence>
<protein>
    <submittedName>
        <fullName evidence="7">Kinase-like domain-containing protein</fullName>
    </submittedName>
</protein>
<dbReference type="InterPro" id="IPR011009">
    <property type="entry name" value="Kinase-like_dom_sf"/>
</dbReference>
<gene>
    <name evidence="7" type="ORF">DUNSADRAFT_2213</name>
</gene>
<keyword evidence="3" id="KW-0418">Kinase</keyword>
<keyword evidence="4" id="KW-0067">ATP-binding</keyword>
<dbReference type="SUPFAM" id="SSF56112">
    <property type="entry name" value="Protein kinase-like (PK-like)"/>
    <property type="match status" value="1"/>
</dbReference>
<proteinExistence type="predicted"/>
<evidence type="ECO:0000256" key="2">
    <source>
        <dbReference type="ARBA" id="ARBA00022741"/>
    </source>
</evidence>
<sequence length="151" mass="15959">MASALQHIHALGLAHLDLKPDNIYRARPAPDSAASNAWTGSKVPRGAHKDPQSSVAACASPPHHQPETYKLGDFGLATAKDGSGRVMEGDARYLAPELLNGKYTEVGLDKADMFALGATLYELATVRSAMSGDLFAHEEGPCTSMPNPCSQ</sequence>
<dbReference type="PANTHER" id="PTHR11042">
    <property type="entry name" value="EUKARYOTIC TRANSLATION INITIATION FACTOR 2-ALPHA KINASE EIF2-ALPHA KINASE -RELATED"/>
    <property type="match status" value="1"/>
</dbReference>
<organism evidence="7 8">
    <name type="scientific">Dunaliella salina</name>
    <name type="common">Green alga</name>
    <name type="synonym">Protococcus salinus</name>
    <dbReference type="NCBI Taxonomy" id="3046"/>
    <lineage>
        <taxon>Eukaryota</taxon>
        <taxon>Viridiplantae</taxon>
        <taxon>Chlorophyta</taxon>
        <taxon>core chlorophytes</taxon>
        <taxon>Chlorophyceae</taxon>
        <taxon>CS clade</taxon>
        <taxon>Chlamydomonadales</taxon>
        <taxon>Dunaliellaceae</taxon>
        <taxon>Dunaliella</taxon>
    </lineage>
</organism>
<keyword evidence="2" id="KW-0547">Nucleotide-binding</keyword>
<evidence type="ECO:0000256" key="1">
    <source>
        <dbReference type="ARBA" id="ARBA00022679"/>
    </source>
</evidence>
<name>A0ABQ7FWK7_DUNSA</name>
<evidence type="ECO:0000256" key="5">
    <source>
        <dbReference type="SAM" id="MobiDB-lite"/>
    </source>
</evidence>
<dbReference type="PANTHER" id="PTHR11042:SF185">
    <property type="entry name" value="WEE1-LIKE PROTEIN KINASE"/>
    <property type="match status" value="1"/>
</dbReference>
<feature type="domain" description="Protein kinase" evidence="6">
    <location>
        <begin position="1"/>
        <end position="151"/>
    </location>
</feature>